<dbReference type="PANTHER" id="PTHR34353">
    <property type="entry name" value="CRISPR-ASSOCIATED ENDONUCLEASE CAS1 1"/>
    <property type="match status" value="1"/>
</dbReference>
<dbReference type="NCBIfam" id="TIGR03638">
    <property type="entry name" value="cas1_ECOLI"/>
    <property type="match status" value="1"/>
</dbReference>
<comment type="cofactor">
    <cofactor evidence="8">
        <name>Mg(2+)</name>
        <dbReference type="ChEBI" id="CHEBI:18420"/>
    </cofactor>
    <cofactor evidence="8">
        <name>Mn(2+)</name>
        <dbReference type="ChEBI" id="CHEBI:29035"/>
    </cofactor>
</comment>
<dbReference type="NCBIfam" id="TIGR00287">
    <property type="entry name" value="cas1"/>
    <property type="match status" value="1"/>
</dbReference>
<dbReference type="InterPro" id="IPR019851">
    <property type="entry name" value="CRISPR-assoc_Cas1_ECOLI"/>
</dbReference>
<protein>
    <recommendedName>
        <fullName evidence="8">CRISPR-associated endonuclease Cas1</fullName>
        <ecNumber evidence="8">3.1.-.-</ecNumber>
    </recommendedName>
</protein>
<name>A0ABP9AHV3_9ACTN</name>
<comment type="caution">
    <text evidence="9">The sequence shown here is derived from an EMBL/GenBank/DDBJ whole genome shotgun (WGS) entry which is preliminary data.</text>
</comment>
<keyword evidence="3 8" id="KW-0255">Endonuclease</keyword>
<evidence type="ECO:0000313" key="9">
    <source>
        <dbReference type="EMBL" id="GAA4781624.1"/>
    </source>
</evidence>
<keyword evidence="7 8" id="KW-0238">DNA-binding</keyword>
<dbReference type="InterPro" id="IPR002729">
    <property type="entry name" value="CRISPR-assoc_Cas1"/>
</dbReference>
<dbReference type="EC" id="3.1.-.-" evidence="8"/>
<dbReference type="GO" id="GO:0004519">
    <property type="term" value="F:endonuclease activity"/>
    <property type="evidence" value="ECO:0007669"/>
    <property type="project" value="UniProtKB-KW"/>
</dbReference>
<keyword evidence="5 8" id="KW-0460">Magnesium</keyword>
<accession>A0ABP9AHV3</accession>
<feature type="binding site" evidence="8">
    <location>
        <position position="227"/>
    </location>
    <ligand>
        <name>Mn(2+)</name>
        <dbReference type="ChEBI" id="CHEBI:29035"/>
    </ligand>
</feature>
<comment type="subunit">
    <text evidence="8">Homodimer, forms a heterotetramer with a Cas2 homodimer.</text>
</comment>
<evidence type="ECO:0000313" key="10">
    <source>
        <dbReference type="Proteomes" id="UP001501265"/>
    </source>
</evidence>
<evidence type="ECO:0000256" key="2">
    <source>
        <dbReference type="ARBA" id="ARBA00022723"/>
    </source>
</evidence>
<organism evidence="9 10">
    <name type="scientific">Streptomyces ziwulingensis</name>
    <dbReference type="NCBI Taxonomy" id="1045501"/>
    <lineage>
        <taxon>Bacteria</taxon>
        <taxon>Bacillati</taxon>
        <taxon>Actinomycetota</taxon>
        <taxon>Actinomycetes</taxon>
        <taxon>Kitasatosporales</taxon>
        <taxon>Streptomycetaceae</taxon>
        <taxon>Streptomyces</taxon>
    </lineage>
</organism>
<sequence length="337" mass="37293">MSAPRRGGDARRRLAAPTLTMLPRVADSLSFLYLDMVRVVQDDTGVCAQIQVDEHRTDLVYLPTAALSCLLLGPGVSITTPALTTLARHGTSVVCVGAGGVRAYAGILPDSLTTHWLEQQVATWADSTQRHDIAVRMYQMRFKDTDVPQSVTLNQLRGMEGQRMKALYKLLAQQHGIGRFRRNYRPDQWDSQDPVNLALSAANTCLYGVVHAALLALGLSPALGYVHAGTQHAFVYDIADLYKADITLPLAFALHSSENPEQEARRRFREDLRLLRLLPRIVQDVQTLLSPPHVHATTADDDTDEEHFERRDVKMVHLWDPKTGALPAGVNYADGGD</sequence>
<dbReference type="InterPro" id="IPR042206">
    <property type="entry name" value="CRISPR-assoc_Cas1_C"/>
</dbReference>
<dbReference type="PANTHER" id="PTHR34353:SF3">
    <property type="entry name" value="CRISPR-ASSOCIATED ENDONUCLEASE CAS1"/>
    <property type="match status" value="1"/>
</dbReference>
<evidence type="ECO:0000256" key="6">
    <source>
        <dbReference type="ARBA" id="ARBA00023118"/>
    </source>
</evidence>
<gene>
    <name evidence="9" type="primary">cas1e</name>
    <name evidence="8" type="synonym">cas1</name>
    <name evidence="9" type="ORF">GCM10023220_00020</name>
</gene>
<dbReference type="Gene3D" id="1.20.120.920">
    <property type="entry name" value="CRISPR-associated endonuclease Cas1, C-terminal domain"/>
    <property type="match status" value="1"/>
</dbReference>
<dbReference type="Pfam" id="PF01867">
    <property type="entry name" value="Cas_Cas1"/>
    <property type="match status" value="1"/>
</dbReference>
<keyword evidence="1 8" id="KW-0540">Nuclease</keyword>
<comment type="similarity">
    <text evidence="8">Belongs to the CRISPR-associated endonuclease Cas1 family.</text>
</comment>
<keyword evidence="4 8" id="KW-0378">Hydrolase</keyword>
<dbReference type="Proteomes" id="UP001501265">
    <property type="component" value="Unassembled WGS sequence"/>
</dbReference>
<evidence type="ECO:0000256" key="4">
    <source>
        <dbReference type="ARBA" id="ARBA00022801"/>
    </source>
</evidence>
<dbReference type="InterPro" id="IPR050646">
    <property type="entry name" value="Cas1"/>
</dbReference>
<comment type="function">
    <text evidence="8">CRISPR (clustered regularly interspaced short palindromic repeat), is an adaptive immune system that provides protection against mobile genetic elements (viruses, transposable elements and conjugative plasmids). CRISPR clusters contain spacers, sequences complementary to antecedent mobile elements, and target invading nucleic acids. CRISPR clusters are transcribed and processed into CRISPR RNA (crRNA). Acts as a dsDNA endonuclease. Involved in the integration of spacer DNA into the CRISPR cassette.</text>
</comment>
<reference evidence="10" key="1">
    <citation type="journal article" date="2019" name="Int. J. Syst. Evol. Microbiol.">
        <title>The Global Catalogue of Microorganisms (GCM) 10K type strain sequencing project: providing services to taxonomists for standard genome sequencing and annotation.</title>
        <authorList>
            <consortium name="The Broad Institute Genomics Platform"/>
            <consortium name="The Broad Institute Genome Sequencing Center for Infectious Disease"/>
            <person name="Wu L."/>
            <person name="Ma J."/>
        </authorList>
    </citation>
    <scope>NUCLEOTIDE SEQUENCE [LARGE SCALE GENOMIC DNA]</scope>
    <source>
        <strain evidence="10">JCM 18081</strain>
    </source>
</reference>
<evidence type="ECO:0000256" key="5">
    <source>
        <dbReference type="ARBA" id="ARBA00022842"/>
    </source>
</evidence>
<dbReference type="EMBL" id="BAABIG010000001">
    <property type="protein sequence ID" value="GAA4781624.1"/>
    <property type="molecule type" value="Genomic_DNA"/>
</dbReference>
<keyword evidence="2 8" id="KW-0479">Metal-binding</keyword>
<keyword evidence="6 8" id="KW-0051">Antiviral defense</keyword>
<evidence type="ECO:0000256" key="8">
    <source>
        <dbReference type="HAMAP-Rule" id="MF_01470"/>
    </source>
</evidence>
<evidence type="ECO:0000256" key="3">
    <source>
        <dbReference type="ARBA" id="ARBA00022759"/>
    </source>
</evidence>
<keyword evidence="8" id="KW-0464">Manganese</keyword>
<feature type="binding site" evidence="8">
    <location>
        <position position="160"/>
    </location>
    <ligand>
        <name>Mn(2+)</name>
        <dbReference type="ChEBI" id="CHEBI:29035"/>
    </ligand>
</feature>
<feature type="binding site" evidence="8">
    <location>
        <position position="240"/>
    </location>
    <ligand>
        <name>Mn(2+)</name>
        <dbReference type="ChEBI" id="CHEBI:29035"/>
    </ligand>
</feature>
<evidence type="ECO:0000256" key="1">
    <source>
        <dbReference type="ARBA" id="ARBA00022722"/>
    </source>
</evidence>
<dbReference type="HAMAP" id="MF_01470">
    <property type="entry name" value="Cas1"/>
    <property type="match status" value="1"/>
</dbReference>
<dbReference type="InterPro" id="IPR042211">
    <property type="entry name" value="CRISPR-assoc_Cas1_N"/>
</dbReference>
<evidence type="ECO:0000256" key="7">
    <source>
        <dbReference type="ARBA" id="ARBA00023125"/>
    </source>
</evidence>
<keyword evidence="10" id="KW-1185">Reference proteome</keyword>
<proteinExistence type="inferred from homology"/>
<dbReference type="Gene3D" id="3.100.10.20">
    <property type="entry name" value="CRISPR-associated endonuclease Cas1, N-terminal domain"/>
    <property type="match status" value="1"/>
</dbReference>